<dbReference type="PANTHER" id="PTHR47326">
    <property type="entry name" value="TRANSPOSABLE ELEMENT TC3 TRANSPOSASE-LIKE PROTEIN"/>
    <property type="match status" value="1"/>
</dbReference>
<comment type="caution">
    <text evidence="1">The sequence shown here is derived from an EMBL/GenBank/DDBJ whole genome shotgun (WGS) entry which is preliminary data.</text>
</comment>
<dbReference type="InterPro" id="IPR036397">
    <property type="entry name" value="RNaseH_sf"/>
</dbReference>
<gene>
    <name evidence="1" type="ORF">PR048_001588</name>
</gene>
<evidence type="ECO:0000313" key="2">
    <source>
        <dbReference type="Proteomes" id="UP001159363"/>
    </source>
</evidence>
<proteinExistence type="predicted"/>
<dbReference type="EMBL" id="JARBHB010000001">
    <property type="protein sequence ID" value="KAJ8896245.1"/>
    <property type="molecule type" value="Genomic_DNA"/>
</dbReference>
<protein>
    <submittedName>
        <fullName evidence="1">Uncharacterized protein</fullName>
    </submittedName>
</protein>
<organism evidence="1 2">
    <name type="scientific">Dryococelus australis</name>
    <dbReference type="NCBI Taxonomy" id="614101"/>
    <lineage>
        <taxon>Eukaryota</taxon>
        <taxon>Metazoa</taxon>
        <taxon>Ecdysozoa</taxon>
        <taxon>Arthropoda</taxon>
        <taxon>Hexapoda</taxon>
        <taxon>Insecta</taxon>
        <taxon>Pterygota</taxon>
        <taxon>Neoptera</taxon>
        <taxon>Polyneoptera</taxon>
        <taxon>Phasmatodea</taxon>
        <taxon>Verophasmatodea</taxon>
        <taxon>Anareolatae</taxon>
        <taxon>Phasmatidae</taxon>
        <taxon>Eurycanthinae</taxon>
        <taxon>Dryococelus</taxon>
    </lineage>
</organism>
<name>A0ABQ9IJ90_9NEOP</name>
<keyword evidence="2" id="KW-1185">Reference proteome</keyword>
<sequence length="162" mass="19170">MHRNDPSSVASIQFSNEANFHLNGEVNRQNLRYWCDTNPHWMSDSRMQCAAKIMVWCGLWDNMIADPFFIEGNVNADVYSYMLQNHLLLSVLNQNVDFHDFFQQYGAPPQYGITVPFPLDRLKWSVEWPSRSPDITPVDIYLWEHLKTIVYQKNNNFNHLMR</sequence>
<dbReference type="Gene3D" id="3.30.420.10">
    <property type="entry name" value="Ribonuclease H-like superfamily/Ribonuclease H"/>
    <property type="match status" value="1"/>
</dbReference>
<dbReference type="PANTHER" id="PTHR47326:SF1">
    <property type="entry name" value="HTH PSQ-TYPE DOMAIN-CONTAINING PROTEIN"/>
    <property type="match status" value="1"/>
</dbReference>
<evidence type="ECO:0000313" key="1">
    <source>
        <dbReference type="EMBL" id="KAJ8896245.1"/>
    </source>
</evidence>
<dbReference type="Proteomes" id="UP001159363">
    <property type="component" value="Chromosome 1"/>
</dbReference>
<reference evidence="1 2" key="1">
    <citation type="submission" date="2023-02" db="EMBL/GenBank/DDBJ databases">
        <title>LHISI_Scaffold_Assembly.</title>
        <authorList>
            <person name="Stuart O.P."/>
            <person name="Cleave R."/>
            <person name="Magrath M.J.L."/>
            <person name="Mikheyev A.S."/>
        </authorList>
    </citation>
    <scope>NUCLEOTIDE SEQUENCE [LARGE SCALE GENOMIC DNA]</scope>
    <source>
        <strain evidence="1">Daus_M_001</strain>
        <tissue evidence="1">Leg muscle</tissue>
    </source>
</reference>
<accession>A0ABQ9IJ90</accession>